<dbReference type="Proteomes" id="UP000451048">
    <property type="component" value="Unassembled WGS sequence"/>
</dbReference>
<dbReference type="InterPro" id="IPR050833">
    <property type="entry name" value="Poly_Biosynth_Transport"/>
</dbReference>
<feature type="transmembrane region" description="Helical" evidence="6">
    <location>
        <begin position="240"/>
        <end position="260"/>
    </location>
</feature>
<feature type="transmembrane region" description="Helical" evidence="6">
    <location>
        <begin position="281"/>
        <end position="298"/>
    </location>
</feature>
<feature type="transmembrane region" description="Helical" evidence="6">
    <location>
        <begin position="318"/>
        <end position="339"/>
    </location>
</feature>
<organism evidence="7 8">
    <name type="scientific">Acinetobacter haemolyticus</name>
    <dbReference type="NCBI Taxonomy" id="29430"/>
    <lineage>
        <taxon>Bacteria</taxon>
        <taxon>Pseudomonadati</taxon>
        <taxon>Pseudomonadota</taxon>
        <taxon>Gammaproteobacteria</taxon>
        <taxon>Moraxellales</taxon>
        <taxon>Moraxellaceae</taxon>
        <taxon>Acinetobacter</taxon>
    </lineage>
</organism>
<feature type="transmembrane region" description="Helical" evidence="6">
    <location>
        <begin position="199"/>
        <end position="220"/>
    </location>
</feature>
<evidence type="ECO:0000256" key="3">
    <source>
        <dbReference type="ARBA" id="ARBA00022692"/>
    </source>
</evidence>
<evidence type="ECO:0000256" key="5">
    <source>
        <dbReference type="ARBA" id="ARBA00023136"/>
    </source>
</evidence>
<accession>A0AAJ3D7R9</accession>
<comment type="caution">
    <text evidence="7">The sequence shown here is derived from an EMBL/GenBank/DDBJ whole genome shotgun (WGS) entry which is preliminary data.</text>
</comment>
<dbReference type="AlphaFoldDB" id="A0AAJ3D7R9"/>
<feature type="transmembrane region" description="Helical" evidence="6">
    <location>
        <begin position="372"/>
        <end position="398"/>
    </location>
</feature>
<keyword evidence="5 6" id="KW-0472">Membrane</keyword>
<feature type="transmembrane region" description="Helical" evidence="6">
    <location>
        <begin position="103"/>
        <end position="122"/>
    </location>
</feature>
<evidence type="ECO:0000313" key="7">
    <source>
        <dbReference type="EMBL" id="NAR73002.1"/>
    </source>
</evidence>
<evidence type="ECO:0000313" key="8">
    <source>
        <dbReference type="Proteomes" id="UP000451048"/>
    </source>
</evidence>
<dbReference type="PANTHER" id="PTHR30250">
    <property type="entry name" value="PST FAMILY PREDICTED COLANIC ACID TRANSPORTER"/>
    <property type="match status" value="1"/>
</dbReference>
<dbReference type="PANTHER" id="PTHR30250:SF11">
    <property type="entry name" value="O-ANTIGEN TRANSPORTER-RELATED"/>
    <property type="match status" value="1"/>
</dbReference>
<reference evidence="7 8" key="1">
    <citation type="submission" date="2019-12" db="EMBL/GenBank/DDBJ databases">
        <title>Acinetobacter haemolyticus comparative genomics.</title>
        <authorList>
            <person name="Castro-Jaimes S."/>
            <person name="Bello-Lopez E."/>
            <person name="Velazquez-Acosta C."/>
            <person name="Volkow-Fernandez P."/>
            <person name="Lozano-Zarain P."/>
            <person name="Castillo Ramirez S."/>
            <person name="Cevallos M.A."/>
        </authorList>
    </citation>
    <scope>NUCLEOTIDE SEQUENCE [LARGE SCALE GENOMIC DNA]</scope>
    <source>
        <strain evidence="7 8">AN10</strain>
    </source>
</reference>
<feature type="transmembrane region" description="Helical" evidence="6">
    <location>
        <begin position="346"/>
        <end position="366"/>
    </location>
</feature>
<evidence type="ECO:0000256" key="1">
    <source>
        <dbReference type="ARBA" id="ARBA00004651"/>
    </source>
</evidence>
<feature type="transmembrane region" description="Helical" evidence="6">
    <location>
        <begin position="12"/>
        <end position="33"/>
    </location>
</feature>
<comment type="subcellular location">
    <subcellularLocation>
        <location evidence="1">Cell membrane</location>
        <topology evidence="1">Multi-pass membrane protein</topology>
    </subcellularLocation>
</comment>
<dbReference type="GO" id="GO:0005886">
    <property type="term" value="C:plasma membrane"/>
    <property type="evidence" value="ECO:0007669"/>
    <property type="project" value="UniProtKB-SubCell"/>
</dbReference>
<feature type="transmembrane region" description="Helical" evidence="6">
    <location>
        <begin position="39"/>
        <end position="59"/>
    </location>
</feature>
<dbReference type="RefSeq" id="WP_161404763.1">
    <property type="nucleotide sequence ID" value="NZ_WTTO01000011.1"/>
</dbReference>
<dbReference type="EMBL" id="WTTO01000011">
    <property type="protein sequence ID" value="NAR73002.1"/>
    <property type="molecule type" value="Genomic_DNA"/>
</dbReference>
<protein>
    <submittedName>
        <fullName evidence="7">Uncharacterized protein</fullName>
    </submittedName>
</protein>
<keyword evidence="4 6" id="KW-1133">Transmembrane helix</keyword>
<keyword evidence="2" id="KW-1003">Cell membrane</keyword>
<feature type="transmembrane region" description="Helical" evidence="6">
    <location>
        <begin position="134"/>
        <end position="153"/>
    </location>
</feature>
<evidence type="ECO:0000256" key="4">
    <source>
        <dbReference type="ARBA" id="ARBA00022989"/>
    </source>
</evidence>
<keyword evidence="3 6" id="KW-0812">Transmembrane</keyword>
<name>A0AAJ3D7R9_ACIHA</name>
<evidence type="ECO:0000256" key="6">
    <source>
        <dbReference type="SAM" id="Phobius"/>
    </source>
</evidence>
<feature type="transmembrane region" description="Helical" evidence="6">
    <location>
        <begin position="80"/>
        <end position="97"/>
    </location>
</feature>
<evidence type="ECO:0000256" key="2">
    <source>
        <dbReference type="ARBA" id="ARBA00022475"/>
    </source>
</evidence>
<proteinExistence type="predicted"/>
<gene>
    <name evidence="7" type="ORF">GPS52_05705</name>
</gene>
<sequence>MKNQIVDLGKLVVLNGITSLFAYFLTISIANILGPEDFGYYSFILIIGMFLSQFIIFSTDSTARFIANRDGVELAKYKILNLRVFGLIVALILIIIFGGRYTFLWAFGVMVVALSGLNLSFIYEWNKENTYYSLIYLVEKLFYIVSAFLVIYFLETIEIKYIFILLLSSTLFSLIFQYKKNNICLIGKFTRQDVKDIFFLYKSNLYIYMSTLLTFVYGGVGRIIIGNNYSMAELGKFSTAWQLIFIVTMFQAQVVKIWRIRIVDSISNKRFSLLKNITKEYFFITTLPIILLSLIVFLSSDYYFSLFFSDDYKGSVSYLRVISVYFIVINIEYYCGMLWSSVVNRVYNFVIYFFYSAVTLCLMVIFSNNLDIIYFISLIPVMHGLCVVTSIICFYIVYVRK</sequence>
<feature type="transmembrane region" description="Helical" evidence="6">
    <location>
        <begin position="159"/>
        <end position="178"/>
    </location>
</feature>